<evidence type="ECO:0000313" key="8">
    <source>
        <dbReference type="Proteomes" id="UP001208364"/>
    </source>
</evidence>
<sequence>MNMKKIISSTLIASMLLGSSVCSVMALEENSVDKGESKIVAEVFDYGESVTSVVVDLGSVISADELKEDAFEVFAKNEEPEACIGISTGKTYYEGSRDITNMYVNSTSIPDGEADAEGQYVVIELKYGWKEYVDGVLTTVKQSNTCDYDIVMKDGAFSIFESLNVLLDMHYTITSNQNLGNLKQGDQILLTNDDVYRPIAGQFSAGKSNGLTYRLYEPTLGEGERPLIVWFHGSGEGGLSNITHILCNKGGVGFATEEAQEIFGGAYVLAPETPDNWTFAGKDYTEQAIALIQDVIDNNNIDPNRVVIAGCSAGGYMTWQTLLAAPDMFAAAVPICAPGIYTTEDFEAIKDVPIWMVHSKDDTTVDVEYSYANYYLLKELGADVTLTLYDHVIGYDEGSDLIHTYSGHWSWVYALNNDPTNDKGQSLFEWIAEQTLANDEDSVVNPDENEPVVKPDEKDPVETNPSNNVTQQPSVDQPTDVDNNQTVSVPNTGDHLNVVLPVTLLVLSAAIGYVVLRKRKEC</sequence>
<dbReference type="PANTHER" id="PTHR43037">
    <property type="entry name" value="UNNAMED PRODUCT-RELATED"/>
    <property type="match status" value="1"/>
</dbReference>
<protein>
    <submittedName>
        <fullName evidence="7">Prolyl oligopeptidase family serine peptidase</fullName>
    </submittedName>
</protein>
<feature type="domain" description="Esterase Ig-like N-terminal" evidence="6">
    <location>
        <begin position="38"/>
        <end position="178"/>
    </location>
</feature>
<keyword evidence="3" id="KW-0812">Transmembrane</keyword>
<evidence type="ECO:0000256" key="3">
    <source>
        <dbReference type="SAM" id="Phobius"/>
    </source>
</evidence>
<feature type="compositionally biased region" description="Polar residues" evidence="2">
    <location>
        <begin position="463"/>
        <end position="491"/>
    </location>
</feature>
<dbReference type="Proteomes" id="UP001208364">
    <property type="component" value="Unassembled WGS sequence"/>
</dbReference>
<dbReference type="RefSeq" id="WP_267309783.1">
    <property type="nucleotide sequence ID" value="NZ_JAOQJR010000002.1"/>
</dbReference>
<feature type="signal peptide" evidence="4">
    <location>
        <begin position="1"/>
        <end position="26"/>
    </location>
</feature>
<dbReference type="Pfam" id="PF00326">
    <property type="entry name" value="Peptidase_S9"/>
    <property type="match status" value="1"/>
</dbReference>
<feature type="compositionally biased region" description="Acidic residues" evidence="2">
    <location>
        <begin position="441"/>
        <end position="450"/>
    </location>
</feature>
<dbReference type="Gene3D" id="3.40.50.1820">
    <property type="entry name" value="alpha/beta hydrolase"/>
    <property type="match status" value="1"/>
</dbReference>
<keyword evidence="8" id="KW-1185">Reference proteome</keyword>
<dbReference type="InterPro" id="IPR001375">
    <property type="entry name" value="Peptidase_S9_cat"/>
</dbReference>
<dbReference type="InterPro" id="IPR029058">
    <property type="entry name" value="AB_hydrolase_fold"/>
</dbReference>
<dbReference type="Gene3D" id="2.60.40.2180">
    <property type="match status" value="1"/>
</dbReference>
<evidence type="ECO:0000313" key="7">
    <source>
        <dbReference type="EMBL" id="MCU6737640.1"/>
    </source>
</evidence>
<dbReference type="InterPro" id="IPR041172">
    <property type="entry name" value="EstA_Ig-like_N"/>
</dbReference>
<evidence type="ECO:0000256" key="4">
    <source>
        <dbReference type="SAM" id="SignalP"/>
    </source>
</evidence>
<evidence type="ECO:0000256" key="1">
    <source>
        <dbReference type="ARBA" id="ARBA00022729"/>
    </source>
</evidence>
<keyword evidence="1 4" id="KW-0732">Signal</keyword>
<dbReference type="PANTHER" id="PTHR43037:SF1">
    <property type="entry name" value="BLL1128 PROTEIN"/>
    <property type="match status" value="1"/>
</dbReference>
<feature type="transmembrane region" description="Helical" evidence="3">
    <location>
        <begin position="498"/>
        <end position="516"/>
    </location>
</feature>
<dbReference type="SUPFAM" id="SSF53474">
    <property type="entry name" value="alpha/beta-Hydrolases"/>
    <property type="match status" value="1"/>
</dbReference>
<gene>
    <name evidence="7" type="ORF">OCV55_02965</name>
</gene>
<evidence type="ECO:0000256" key="2">
    <source>
        <dbReference type="SAM" id="MobiDB-lite"/>
    </source>
</evidence>
<proteinExistence type="predicted"/>
<accession>A0ABT2SSW6</accession>
<evidence type="ECO:0000259" key="6">
    <source>
        <dbReference type="Pfam" id="PF18435"/>
    </source>
</evidence>
<feature type="region of interest" description="Disordered" evidence="2">
    <location>
        <begin position="441"/>
        <end position="493"/>
    </location>
</feature>
<name>A0ABT2SSW6_9FIRM</name>
<dbReference type="InterPro" id="IPR050955">
    <property type="entry name" value="Plant_Biomass_Hydrol_Est"/>
</dbReference>
<dbReference type="EMBL" id="JAOQJR010000002">
    <property type="protein sequence ID" value="MCU6737640.1"/>
    <property type="molecule type" value="Genomic_DNA"/>
</dbReference>
<reference evidence="7 8" key="1">
    <citation type="journal article" date="2021" name="ISME Commun">
        <title>Automated analysis of genomic sequences facilitates high-throughput and comprehensive description of bacteria.</title>
        <authorList>
            <person name="Hitch T.C.A."/>
        </authorList>
    </citation>
    <scope>NUCLEOTIDE SEQUENCE [LARGE SCALE GENOMIC DNA]</scope>
    <source>
        <strain evidence="7 8">H4_15</strain>
    </source>
</reference>
<dbReference type="NCBIfam" id="TIGR01167">
    <property type="entry name" value="LPXTG_anchor"/>
    <property type="match status" value="1"/>
</dbReference>
<keyword evidence="3" id="KW-1133">Transmembrane helix</keyword>
<keyword evidence="3" id="KW-0472">Membrane</keyword>
<evidence type="ECO:0000259" key="5">
    <source>
        <dbReference type="Pfam" id="PF00326"/>
    </source>
</evidence>
<organism evidence="7 8">
    <name type="scientific">[Clostridium] ammoniilyticum</name>
    <dbReference type="NCBI Taxonomy" id="2981784"/>
    <lineage>
        <taxon>Bacteria</taxon>
        <taxon>Bacillati</taxon>
        <taxon>Bacillota</taxon>
        <taxon>Erysipelotrichia</taxon>
        <taxon>Erysipelotrichales</taxon>
        <taxon>Coprobacillaceae</taxon>
        <taxon>Faecalibacillus</taxon>
    </lineage>
</organism>
<feature type="compositionally biased region" description="Basic and acidic residues" evidence="2">
    <location>
        <begin position="451"/>
        <end position="461"/>
    </location>
</feature>
<feature type="chain" id="PRO_5046035304" evidence="4">
    <location>
        <begin position="27"/>
        <end position="522"/>
    </location>
</feature>
<feature type="domain" description="Peptidase S9 prolyl oligopeptidase catalytic" evidence="5">
    <location>
        <begin position="281"/>
        <end position="335"/>
    </location>
</feature>
<dbReference type="Pfam" id="PF18435">
    <property type="entry name" value="EstA_Ig_like"/>
    <property type="match status" value="1"/>
</dbReference>
<comment type="caution">
    <text evidence="7">The sequence shown here is derived from an EMBL/GenBank/DDBJ whole genome shotgun (WGS) entry which is preliminary data.</text>
</comment>